<feature type="binding site" evidence="10">
    <location>
        <begin position="410"/>
        <end position="413"/>
    </location>
    <ligand>
        <name>ATP</name>
        <dbReference type="ChEBI" id="CHEBI:30616"/>
    </ligand>
</feature>
<dbReference type="EC" id="6.3.2.3" evidence="9"/>
<organism evidence="14">
    <name type="scientific">Naegleria gruberi</name>
    <name type="common">Amoeba</name>
    <dbReference type="NCBI Taxonomy" id="5762"/>
    <lineage>
        <taxon>Eukaryota</taxon>
        <taxon>Discoba</taxon>
        <taxon>Heterolobosea</taxon>
        <taxon>Tetramitia</taxon>
        <taxon>Eutetramitia</taxon>
        <taxon>Vahlkampfiidae</taxon>
        <taxon>Naegleria</taxon>
    </lineage>
</organism>
<feature type="binding site" evidence="10">
    <location>
        <position position="220"/>
    </location>
    <ligand>
        <name>substrate</name>
    </ligand>
</feature>
<dbReference type="FunCoup" id="D2VDN2">
    <property type="interactions" value="507"/>
</dbReference>
<dbReference type="InterPro" id="IPR014049">
    <property type="entry name" value="Glutathione_synthase_N_euk"/>
</dbReference>
<feature type="binding site" evidence="11">
    <location>
        <position position="135"/>
    </location>
    <ligand>
        <name>Mg(2+)</name>
        <dbReference type="ChEBI" id="CHEBI:18420"/>
    </ligand>
</feature>
<dbReference type="GO" id="GO:0005829">
    <property type="term" value="C:cytosol"/>
    <property type="evidence" value="ECO:0007669"/>
    <property type="project" value="TreeGrafter"/>
</dbReference>
<feature type="binding site" evidence="10">
    <location>
        <position position="133"/>
    </location>
    <ligand>
        <name>ATP</name>
        <dbReference type="ChEBI" id="CHEBI:30616"/>
    </ligand>
</feature>
<dbReference type="PANTHER" id="PTHR11130:SF0">
    <property type="entry name" value="GLUTATHIONE SYNTHETASE"/>
    <property type="match status" value="1"/>
</dbReference>
<dbReference type="GO" id="GO:0043295">
    <property type="term" value="F:glutathione binding"/>
    <property type="evidence" value="ECO:0007669"/>
    <property type="project" value="UniProtKB-UniRule"/>
</dbReference>
<comment type="similarity">
    <text evidence="2 9">Belongs to the eukaryotic GSH synthase family.</text>
</comment>
<protein>
    <recommendedName>
        <fullName evidence="9">Glutathione synthetase</fullName>
        <shortName evidence="9">GSH-S</shortName>
        <ecNumber evidence="9">6.3.2.3</ecNumber>
    </recommendedName>
</protein>
<keyword evidence="4 9" id="KW-0317">Glutathione biosynthesis</keyword>
<keyword evidence="7 9" id="KW-0067">ATP-binding</keyword>
<gene>
    <name evidence="13" type="ORF">NAEGRDRAFT_77369</name>
</gene>
<feature type="binding site" evidence="10">
    <location>
        <position position="436"/>
    </location>
    <ligand>
        <name>ATP</name>
        <dbReference type="ChEBI" id="CHEBI:30616"/>
    </ligand>
</feature>
<dbReference type="EMBL" id="GG738865">
    <property type="protein sequence ID" value="EFC44927.1"/>
    <property type="molecule type" value="Genomic_DNA"/>
</dbReference>
<feature type="domain" description="Glutathione synthase substrate-binding" evidence="12">
    <location>
        <begin position="206"/>
        <end position="310"/>
    </location>
</feature>
<evidence type="ECO:0000313" key="13">
    <source>
        <dbReference type="EMBL" id="EFC44927.1"/>
    </source>
</evidence>
<dbReference type="Gene3D" id="3.30.470.20">
    <property type="entry name" value="ATP-grasp fold, B domain"/>
    <property type="match status" value="1"/>
</dbReference>
<keyword evidence="8 9" id="KW-0460">Magnesium</keyword>
<feature type="binding site" evidence="10">
    <location>
        <position position="469"/>
    </location>
    <ligand>
        <name>ATP</name>
        <dbReference type="ChEBI" id="CHEBI:30616"/>
    </ligand>
</feature>
<evidence type="ECO:0000259" key="12">
    <source>
        <dbReference type="Pfam" id="PF03199"/>
    </source>
</evidence>
<comment type="pathway">
    <text evidence="1 9">Sulfur metabolism; glutathione biosynthesis; glutathione from L-cysteine and L-glutamate: step 2/2.</text>
</comment>
<dbReference type="Pfam" id="PF03917">
    <property type="entry name" value="GSH_synth_ATP"/>
    <property type="match status" value="1"/>
</dbReference>
<dbReference type="InterPro" id="IPR005615">
    <property type="entry name" value="Glutathione_synthase"/>
</dbReference>
<dbReference type="UniPathway" id="UPA00142">
    <property type="reaction ID" value="UER00210"/>
</dbReference>
<dbReference type="GO" id="GO:0005524">
    <property type="term" value="F:ATP binding"/>
    <property type="evidence" value="ECO:0007669"/>
    <property type="project" value="UniProtKB-UniRule"/>
</dbReference>
<dbReference type="KEGG" id="ngr:NAEGRDRAFT_77369"/>
<dbReference type="InterPro" id="IPR014709">
    <property type="entry name" value="Glutathione_synthase_C_euk"/>
</dbReference>
<dbReference type="SUPFAM" id="SSF52440">
    <property type="entry name" value="PreATP-grasp domain"/>
    <property type="match status" value="1"/>
</dbReference>
<dbReference type="AlphaFoldDB" id="D2VDN2"/>
<evidence type="ECO:0000256" key="5">
    <source>
        <dbReference type="ARBA" id="ARBA00022723"/>
    </source>
</evidence>
<keyword evidence="6 9" id="KW-0547">Nucleotide-binding</keyword>
<evidence type="ECO:0000256" key="3">
    <source>
        <dbReference type="ARBA" id="ARBA00022598"/>
    </source>
</evidence>
<comment type="catalytic activity">
    <reaction evidence="9">
        <text>gamma-L-glutamyl-L-cysteine + glycine + ATP = glutathione + ADP + phosphate + H(+)</text>
        <dbReference type="Rhea" id="RHEA:13557"/>
        <dbReference type="ChEBI" id="CHEBI:15378"/>
        <dbReference type="ChEBI" id="CHEBI:30616"/>
        <dbReference type="ChEBI" id="CHEBI:43474"/>
        <dbReference type="ChEBI" id="CHEBI:57305"/>
        <dbReference type="ChEBI" id="CHEBI:57925"/>
        <dbReference type="ChEBI" id="CHEBI:58173"/>
        <dbReference type="ChEBI" id="CHEBI:456216"/>
        <dbReference type="EC" id="6.3.2.3"/>
    </reaction>
</comment>
<feature type="binding site" evidence="10">
    <location>
        <position position="113"/>
    </location>
    <ligand>
        <name>substrate</name>
    </ligand>
</feature>
<feature type="binding site" evidence="10">
    <location>
        <position position="313"/>
    </location>
    <ligand>
        <name>ATP</name>
        <dbReference type="ChEBI" id="CHEBI:30616"/>
    </ligand>
</feature>
<dbReference type="SUPFAM" id="SSF56059">
    <property type="entry name" value="Glutathione synthetase ATP-binding domain-like"/>
    <property type="match status" value="1"/>
</dbReference>
<dbReference type="InterPro" id="IPR037013">
    <property type="entry name" value="GSH-S_sub-bd_sf"/>
</dbReference>
<dbReference type="VEuPathDB" id="AmoebaDB:NAEGRDRAFT_77369"/>
<evidence type="ECO:0000256" key="1">
    <source>
        <dbReference type="ARBA" id="ARBA00004965"/>
    </source>
</evidence>
<comment type="cofactor">
    <cofactor evidence="9 11">
        <name>Mg(2+)</name>
        <dbReference type="ChEBI" id="CHEBI:18420"/>
    </cofactor>
    <text evidence="9 11">Binds 1 Mg(2+) ion per subunit.</text>
</comment>
<dbReference type="STRING" id="5762.D2VDN2"/>
<keyword evidence="14" id="KW-1185">Reference proteome</keyword>
<dbReference type="InterPro" id="IPR014042">
    <property type="entry name" value="Glutathione_synthase_a-hlx"/>
</dbReference>
<dbReference type="Proteomes" id="UP000006671">
    <property type="component" value="Unassembled WGS sequence"/>
</dbReference>
<evidence type="ECO:0000256" key="6">
    <source>
        <dbReference type="ARBA" id="ARBA00022741"/>
    </source>
</evidence>
<dbReference type="PANTHER" id="PTHR11130">
    <property type="entry name" value="GLUTATHIONE SYNTHETASE"/>
    <property type="match status" value="1"/>
</dbReference>
<accession>D2VDN2</accession>
<dbReference type="eggNOG" id="KOG0021">
    <property type="taxonomic scope" value="Eukaryota"/>
</dbReference>
<keyword evidence="5 9" id="KW-0479">Metal-binding</keyword>
<reference evidence="13 14" key="1">
    <citation type="journal article" date="2010" name="Cell">
        <title>The genome of Naegleria gruberi illuminates early eukaryotic versatility.</title>
        <authorList>
            <person name="Fritz-Laylin L.K."/>
            <person name="Prochnik S.E."/>
            <person name="Ginger M.L."/>
            <person name="Dacks J.B."/>
            <person name="Carpenter M.L."/>
            <person name="Field M.C."/>
            <person name="Kuo A."/>
            <person name="Paredez A."/>
            <person name="Chapman J."/>
            <person name="Pham J."/>
            <person name="Shu S."/>
            <person name="Neupane R."/>
            <person name="Cipriano M."/>
            <person name="Mancuso J."/>
            <person name="Tu H."/>
            <person name="Salamov A."/>
            <person name="Lindquist E."/>
            <person name="Shapiro H."/>
            <person name="Lucas S."/>
            <person name="Grigoriev I.V."/>
            <person name="Cande W.Z."/>
            <person name="Fulton C."/>
            <person name="Rokhsar D.S."/>
            <person name="Dawson S.C."/>
        </authorList>
    </citation>
    <scope>NUCLEOTIDE SEQUENCE [LARGE SCALE GENOMIC DNA]</scope>
    <source>
        <strain evidence="13 14">NEG-M</strain>
    </source>
</reference>
<dbReference type="Gene3D" id="1.10.1080.10">
    <property type="entry name" value="Glutathione Synthetase, Chain A, domain 3"/>
    <property type="match status" value="1"/>
</dbReference>
<dbReference type="GO" id="GO:0000287">
    <property type="term" value="F:magnesium ion binding"/>
    <property type="evidence" value="ECO:0007669"/>
    <property type="project" value="UniProtKB-UniRule"/>
</dbReference>
<sequence>MMMKNKAALIELAQSWAICNGFILKSQRGQSFQSDPIPFTLTPTGINRKAYEKVVSIAPLLNTLVDRMSRDSTFINQSLESVAKYDDFVKRLLDIYNETYERNKNDYQLAVHRSDYMIHVDGKSGQEIPQQVELNTVSSAFGALGATTHKLHSYLQQYRSWLVPEYPEQELEPNNSLENIVNVMRQSHETFVQENPSNFGSMPYFMLFVVQDGERNVGDQKPYEHLLLQKYGIFVLRRSMKELIGNVELVKDEKSNRQHLVIEKQYPVSVVYFRSGYTPDDFPTENEWEVRSVLETCTAIKCPTIGVQLVGTKKIQQIMFEDAVLQKYLTKEEAQSVKEAFTGIYSLEESESLQYMREAFENPDDYVLKPQREGGGNLVYGEKLKEYLDIILHDKSHTEYASIKYTYILMKKIKPQLHNKDIIRQGQVAGGECISELGIYGIYLGNGSQELTNGSAGYLLRTKLAKFQDGGVASGVASMDSIYLRD</sequence>
<evidence type="ECO:0000256" key="8">
    <source>
        <dbReference type="ARBA" id="ARBA00022842"/>
    </source>
</evidence>
<evidence type="ECO:0000256" key="2">
    <source>
        <dbReference type="ARBA" id="ARBA00010385"/>
    </source>
</evidence>
<feature type="binding site" evidence="11">
    <location>
        <position position="373"/>
    </location>
    <ligand>
        <name>Mg(2+)</name>
        <dbReference type="ChEBI" id="CHEBI:18420"/>
    </ligand>
</feature>
<feature type="binding site" evidence="10">
    <location>
        <position position="461"/>
    </location>
    <ligand>
        <name>substrate</name>
    </ligand>
</feature>
<feature type="binding site" evidence="10">
    <location>
        <position position="463"/>
    </location>
    <ligand>
        <name>ATP</name>
        <dbReference type="ChEBI" id="CHEBI:30616"/>
    </ligand>
</feature>
<evidence type="ECO:0000313" key="14">
    <source>
        <dbReference type="Proteomes" id="UP000006671"/>
    </source>
</evidence>
<dbReference type="RefSeq" id="XP_002677671.1">
    <property type="nucleotide sequence ID" value="XM_002677625.1"/>
</dbReference>
<dbReference type="Pfam" id="PF03199">
    <property type="entry name" value="GSH_synthase"/>
    <property type="match status" value="1"/>
</dbReference>
<keyword evidence="3 9" id="KW-0436">Ligase</keyword>
<dbReference type="Gene3D" id="3.30.1490.50">
    <property type="match status" value="1"/>
</dbReference>
<dbReference type="PIRSF" id="PIRSF001558">
    <property type="entry name" value="GSHase"/>
    <property type="match status" value="1"/>
</dbReference>
<dbReference type="OrthoDB" id="2020073at2759"/>
<dbReference type="InterPro" id="IPR016185">
    <property type="entry name" value="PreATP-grasp_dom_sf"/>
</dbReference>
<dbReference type="GO" id="GO:0004363">
    <property type="term" value="F:glutathione synthase activity"/>
    <property type="evidence" value="ECO:0007669"/>
    <property type="project" value="UniProtKB-UniRule"/>
</dbReference>
<dbReference type="Gene3D" id="3.30.1490.80">
    <property type="match status" value="1"/>
</dbReference>
<evidence type="ECO:0000256" key="7">
    <source>
        <dbReference type="ARBA" id="ARBA00022840"/>
    </source>
</evidence>
<dbReference type="NCBIfam" id="TIGR01986">
    <property type="entry name" value="glut_syn_euk"/>
    <property type="match status" value="1"/>
</dbReference>
<evidence type="ECO:0000256" key="11">
    <source>
        <dbReference type="PIRSR" id="PIRSR001558-2"/>
    </source>
</evidence>
<proteinExistence type="inferred from homology"/>
<feature type="binding site" evidence="11">
    <location>
        <position position="133"/>
    </location>
    <ligand>
        <name>Mg(2+)</name>
        <dbReference type="ChEBI" id="CHEBI:18420"/>
    </ligand>
</feature>
<dbReference type="GeneID" id="8850250"/>
<evidence type="ECO:0000256" key="9">
    <source>
        <dbReference type="PIRNR" id="PIRNR001558"/>
    </source>
</evidence>
<name>D2VDN2_NAEGR</name>
<feature type="binding site" evidence="10">
    <location>
        <position position="380"/>
    </location>
    <ligand>
        <name>ATP</name>
        <dbReference type="ChEBI" id="CHEBI:30616"/>
    </ligand>
</feature>
<dbReference type="InterPro" id="IPR004887">
    <property type="entry name" value="GSH_synth_subst-bd"/>
</dbReference>
<dbReference type="InParanoid" id="D2VDN2"/>
<evidence type="ECO:0000256" key="4">
    <source>
        <dbReference type="ARBA" id="ARBA00022684"/>
    </source>
</evidence>
<evidence type="ECO:0000256" key="10">
    <source>
        <dbReference type="PIRSR" id="PIRSR001558-1"/>
    </source>
</evidence>
<dbReference type="Gene3D" id="3.40.50.1760">
    <property type="entry name" value="Glutathione synthase, substrate-binding domain superfamily, eukaryotic"/>
    <property type="match status" value="1"/>
</dbReference>